<dbReference type="InterPro" id="IPR000560">
    <property type="entry name" value="His_Pase_clade-2"/>
</dbReference>
<evidence type="ECO:0000256" key="7">
    <source>
        <dbReference type="ARBA" id="ARBA00023180"/>
    </source>
</evidence>
<evidence type="ECO:0000313" key="10">
    <source>
        <dbReference type="Proteomes" id="UP000243006"/>
    </source>
</evidence>
<name>A0A1Y3ERQ4_9BILA</name>
<evidence type="ECO:0000256" key="8">
    <source>
        <dbReference type="SAM" id="SignalP"/>
    </source>
</evidence>
<keyword evidence="5" id="KW-0378">Hydrolase</keyword>
<organism evidence="9 10">
    <name type="scientific">Trichinella nativa</name>
    <dbReference type="NCBI Taxonomy" id="6335"/>
    <lineage>
        <taxon>Eukaryota</taxon>
        <taxon>Metazoa</taxon>
        <taxon>Ecdysozoa</taxon>
        <taxon>Nematoda</taxon>
        <taxon>Enoplea</taxon>
        <taxon>Dorylaimia</taxon>
        <taxon>Trichinellida</taxon>
        <taxon>Trichinellidae</taxon>
        <taxon>Trichinella</taxon>
    </lineage>
</organism>
<evidence type="ECO:0000256" key="5">
    <source>
        <dbReference type="ARBA" id="ARBA00022801"/>
    </source>
</evidence>
<protein>
    <recommendedName>
        <fullName evidence="3">acid phosphatase</fullName>
        <ecNumber evidence="3">3.1.3.2</ecNumber>
    </recommendedName>
</protein>
<dbReference type="SUPFAM" id="SSF53254">
    <property type="entry name" value="Phosphoglycerate mutase-like"/>
    <property type="match status" value="1"/>
</dbReference>
<feature type="signal peptide" evidence="8">
    <location>
        <begin position="1"/>
        <end position="26"/>
    </location>
</feature>
<keyword evidence="6" id="KW-1015">Disulfide bond</keyword>
<gene>
    <name evidence="9" type="ORF">D917_07624</name>
</gene>
<comment type="similarity">
    <text evidence="2">Belongs to the histidine acid phosphatase family.</text>
</comment>
<keyword evidence="7" id="KW-0325">Glycoprotein</keyword>
<dbReference type="InterPro" id="IPR029033">
    <property type="entry name" value="His_PPase_superfam"/>
</dbReference>
<dbReference type="EC" id="3.1.3.2" evidence="3"/>
<dbReference type="PROSITE" id="PS00616">
    <property type="entry name" value="HIS_ACID_PHOSPHAT_1"/>
    <property type="match status" value="1"/>
</dbReference>
<comment type="caution">
    <text evidence="9">The sequence shown here is derived from an EMBL/GenBank/DDBJ whole genome shotgun (WGS) entry which is preliminary data.</text>
</comment>
<keyword evidence="4 8" id="KW-0732">Signal</keyword>
<sequence length="317" mass="36764">MHFNCEIRFLMQCILFLFLLFITASSVHDDLQSIATDDESFKLHLVQAIWRHGDRTPALNFSLNPDDIASWAEGPDGELTKLGILQQFRLGEYLRNRYQDFLPNHYSSNLIYVRSTDYNRTIMSALANLAGLFPPSAEEKWNENLPWQPIPVHSVPKNMDYVLNMEADCPLAKKAQENIWQSAEVLAIMKENQQFIDFLKNKTGLEFLTLHDMVRVFDPINCAVSYLIWEIIDRMKAKSSGMEKHLKFYAYSAVLSIILIELLEKDGQYFVQLFYKNGSTKLEPLELNFCKSPCSLFDFEQKFSGIYIPDWKDACKL</sequence>
<dbReference type="InterPro" id="IPR050645">
    <property type="entry name" value="Histidine_acid_phosphatase"/>
</dbReference>
<evidence type="ECO:0000256" key="4">
    <source>
        <dbReference type="ARBA" id="ARBA00022729"/>
    </source>
</evidence>
<dbReference type="InterPro" id="IPR033379">
    <property type="entry name" value="Acid_Pase_AS"/>
</dbReference>
<reference evidence="9 10" key="1">
    <citation type="submission" date="2015-04" db="EMBL/GenBank/DDBJ databases">
        <title>Draft genome of the roundworm Trichinella nativa.</title>
        <authorList>
            <person name="Mitreva M."/>
        </authorList>
    </citation>
    <scope>NUCLEOTIDE SEQUENCE [LARGE SCALE GENOMIC DNA]</scope>
    <source>
        <strain evidence="9 10">ISS45</strain>
    </source>
</reference>
<dbReference type="CDD" id="cd07061">
    <property type="entry name" value="HP_HAP_like"/>
    <property type="match status" value="1"/>
</dbReference>
<dbReference type="PANTHER" id="PTHR11567:SF211">
    <property type="entry name" value="PROSTATIC ACID PHOSPHATASE"/>
    <property type="match status" value="1"/>
</dbReference>
<comment type="catalytic activity">
    <reaction evidence="1">
        <text>a phosphate monoester + H2O = an alcohol + phosphate</text>
        <dbReference type="Rhea" id="RHEA:15017"/>
        <dbReference type="ChEBI" id="CHEBI:15377"/>
        <dbReference type="ChEBI" id="CHEBI:30879"/>
        <dbReference type="ChEBI" id="CHEBI:43474"/>
        <dbReference type="ChEBI" id="CHEBI:67140"/>
        <dbReference type="EC" id="3.1.3.2"/>
    </reaction>
</comment>
<dbReference type="EMBL" id="LVZM01006446">
    <property type="protein sequence ID" value="OUC46566.1"/>
    <property type="molecule type" value="Genomic_DNA"/>
</dbReference>
<dbReference type="AlphaFoldDB" id="A0A1Y3ERQ4"/>
<dbReference type="Proteomes" id="UP000243006">
    <property type="component" value="Unassembled WGS sequence"/>
</dbReference>
<accession>A0A1Y3ERQ4</accession>
<evidence type="ECO:0000256" key="2">
    <source>
        <dbReference type="ARBA" id="ARBA00005375"/>
    </source>
</evidence>
<feature type="chain" id="PRO_5011010549" description="acid phosphatase" evidence="8">
    <location>
        <begin position="27"/>
        <end position="317"/>
    </location>
</feature>
<dbReference type="Pfam" id="PF00328">
    <property type="entry name" value="His_Phos_2"/>
    <property type="match status" value="1"/>
</dbReference>
<evidence type="ECO:0000256" key="3">
    <source>
        <dbReference type="ARBA" id="ARBA00012646"/>
    </source>
</evidence>
<dbReference type="GO" id="GO:0003993">
    <property type="term" value="F:acid phosphatase activity"/>
    <property type="evidence" value="ECO:0007669"/>
    <property type="project" value="UniProtKB-EC"/>
</dbReference>
<proteinExistence type="inferred from homology"/>
<dbReference type="PANTHER" id="PTHR11567">
    <property type="entry name" value="ACID PHOSPHATASE-RELATED"/>
    <property type="match status" value="1"/>
</dbReference>
<dbReference type="Gene3D" id="3.40.50.1240">
    <property type="entry name" value="Phosphoglycerate mutase-like"/>
    <property type="match status" value="2"/>
</dbReference>
<evidence type="ECO:0000256" key="1">
    <source>
        <dbReference type="ARBA" id="ARBA00000032"/>
    </source>
</evidence>
<evidence type="ECO:0000313" key="9">
    <source>
        <dbReference type="EMBL" id="OUC46566.1"/>
    </source>
</evidence>
<evidence type="ECO:0000256" key="6">
    <source>
        <dbReference type="ARBA" id="ARBA00023157"/>
    </source>
</evidence>